<dbReference type="GO" id="GO:0004175">
    <property type="term" value="F:endopeptidase activity"/>
    <property type="evidence" value="ECO:0007669"/>
    <property type="project" value="TreeGrafter"/>
</dbReference>
<name>G0L7G6_ZOBGA</name>
<dbReference type="GO" id="GO:0008236">
    <property type="term" value="F:serine-type peptidase activity"/>
    <property type="evidence" value="ECO:0007669"/>
    <property type="project" value="InterPro"/>
</dbReference>
<dbReference type="CDD" id="cd06567">
    <property type="entry name" value="Peptidase_S41"/>
    <property type="match status" value="1"/>
</dbReference>
<dbReference type="GO" id="GO:0006508">
    <property type="term" value="P:proteolysis"/>
    <property type="evidence" value="ECO:0007669"/>
    <property type="project" value="InterPro"/>
</dbReference>
<proteinExistence type="predicted"/>
<evidence type="ECO:0000313" key="3">
    <source>
        <dbReference type="EMBL" id="CAZ97410.1"/>
    </source>
</evidence>
<feature type="domain" description="Tail specific protease" evidence="2">
    <location>
        <begin position="80"/>
        <end position="298"/>
    </location>
</feature>
<reference evidence="3 4" key="2">
    <citation type="journal article" date="2012" name="Environ. Microbiol.">
        <title>Characterization of the first alginolytic operons in a marine bacterium: from their emergence in marine Flavobacteriia to their independent transfers to marine Proteobacteria and human gut Bacteroides.</title>
        <authorList>
            <person name="Thomas F."/>
            <person name="Barbeyron T."/>
            <person name="Tonon T."/>
            <person name="Genicot S."/>
            <person name="Czjzek M."/>
            <person name="Michel G."/>
        </authorList>
    </citation>
    <scope>NUCLEOTIDE SEQUENCE [LARGE SCALE GENOMIC DNA]</scope>
    <source>
        <strain evidence="4">DSM 12802 / CCUG 47099 / CIP 106680 / NCIMB 13871 / Dsij</strain>
    </source>
</reference>
<protein>
    <submittedName>
        <fullName evidence="3">Nisin-resistance protein, family S41</fullName>
    </submittedName>
</protein>
<keyword evidence="4" id="KW-1185">Reference proteome</keyword>
<dbReference type="HOGENOM" id="CLU_071253_0_0_10"/>
<dbReference type="PANTHER" id="PTHR32060:SF30">
    <property type="entry name" value="CARBOXY-TERMINAL PROCESSING PROTEASE CTPA"/>
    <property type="match status" value="1"/>
</dbReference>
<dbReference type="PANTHER" id="PTHR32060">
    <property type="entry name" value="TAIL-SPECIFIC PROTEASE"/>
    <property type="match status" value="1"/>
</dbReference>
<accession>G0L7G6</accession>
<dbReference type="GO" id="GO:0007165">
    <property type="term" value="P:signal transduction"/>
    <property type="evidence" value="ECO:0007669"/>
    <property type="project" value="TreeGrafter"/>
</dbReference>
<dbReference type="GO" id="GO:0030288">
    <property type="term" value="C:outer membrane-bounded periplasmic space"/>
    <property type="evidence" value="ECO:0007669"/>
    <property type="project" value="TreeGrafter"/>
</dbReference>
<evidence type="ECO:0000259" key="2">
    <source>
        <dbReference type="SMART" id="SM00245"/>
    </source>
</evidence>
<organism evidence="3 4">
    <name type="scientific">Zobellia galactanivorans (strain DSM 12802 / CCUG 47099 / CIP 106680 / NCIMB 13871 / Dsij)</name>
    <dbReference type="NCBI Taxonomy" id="63186"/>
    <lineage>
        <taxon>Bacteria</taxon>
        <taxon>Pseudomonadati</taxon>
        <taxon>Bacteroidota</taxon>
        <taxon>Flavobacteriia</taxon>
        <taxon>Flavobacteriales</taxon>
        <taxon>Flavobacteriaceae</taxon>
        <taxon>Zobellia</taxon>
    </lineage>
</organism>
<evidence type="ECO:0000313" key="4">
    <source>
        <dbReference type="Proteomes" id="UP000008898"/>
    </source>
</evidence>
<keyword evidence="1" id="KW-0732">Signal</keyword>
<dbReference type="AlphaFoldDB" id="G0L7G6"/>
<feature type="chain" id="PRO_5003402481" evidence="1">
    <location>
        <begin position="26"/>
        <end position="311"/>
    </location>
</feature>
<dbReference type="Proteomes" id="UP000008898">
    <property type="component" value="Chromosome"/>
</dbReference>
<dbReference type="Gene3D" id="3.30.750.44">
    <property type="match status" value="1"/>
</dbReference>
<dbReference type="InterPro" id="IPR005151">
    <property type="entry name" value="Tail-specific_protease"/>
</dbReference>
<feature type="signal peptide" evidence="1">
    <location>
        <begin position="1"/>
        <end position="25"/>
    </location>
</feature>
<dbReference type="InterPro" id="IPR029045">
    <property type="entry name" value="ClpP/crotonase-like_dom_sf"/>
</dbReference>
<dbReference type="Gene3D" id="3.90.226.10">
    <property type="entry name" value="2-enoyl-CoA Hydratase, Chain A, domain 1"/>
    <property type="match status" value="1"/>
</dbReference>
<dbReference type="Pfam" id="PF03572">
    <property type="entry name" value="Peptidase_S41"/>
    <property type="match status" value="1"/>
</dbReference>
<gene>
    <name evidence="3" type="primary">nsrA</name>
    <name evidence="3" type="ordered locus">zobellia_3272</name>
</gene>
<dbReference type="STRING" id="63186.ZOBELLIA_3272"/>
<dbReference type="PROSITE" id="PS51257">
    <property type="entry name" value="PROKAR_LIPOPROTEIN"/>
    <property type="match status" value="1"/>
</dbReference>
<reference evidence="4" key="1">
    <citation type="submission" date="2009-07" db="EMBL/GenBank/DDBJ databases">
        <title>Complete genome sequence of Zobellia galactanivorans Dsij.</title>
        <authorList>
            <consortium name="Genoscope - CEA"/>
        </authorList>
    </citation>
    <scope>NUCLEOTIDE SEQUENCE [LARGE SCALE GENOMIC DNA]</scope>
    <source>
        <strain evidence="4">DSM 12802 / CCUG 47099 / CIP 106680 / NCIMB 13871 / Dsij</strain>
    </source>
</reference>
<dbReference type="KEGG" id="zga:ZOBELLIA_3272"/>
<dbReference type="EMBL" id="FP476056">
    <property type="protein sequence ID" value="CAZ97410.1"/>
    <property type="molecule type" value="Genomic_DNA"/>
</dbReference>
<dbReference type="SMART" id="SM00245">
    <property type="entry name" value="TSPc"/>
    <property type="match status" value="1"/>
</dbReference>
<dbReference type="SUPFAM" id="SSF52096">
    <property type="entry name" value="ClpP/crotonase"/>
    <property type="match status" value="1"/>
</dbReference>
<sequence>MLHMKKNLLIILVFLFFSCNNNNSAKTYLNSAIDIMEENSIKTENIDWDNLRNTAHKNIEGKKTAEETYSTIENALKELGDNHSFFIPKQPDTIIGESDEIIPSVEAKILNKQIAYLKVPAFNKGGNLANKFATKIQSKIIALDRPEIEGWIIDLSENYGGNMWPMYLGLAPLIGEGISGYFFDWEKNSAEWSFKTNAVYNKEDNKLEIKNPYKLKKKPIKIAILTSGITASSGEAIVIAFKGLSYTKSFGQKTAGLSTGNHVYELSDGAKLILTTTIMADRTKKLYGGQLIPDIPTNNPKAKAIEWLLEK</sequence>
<evidence type="ECO:0000256" key="1">
    <source>
        <dbReference type="SAM" id="SignalP"/>
    </source>
</evidence>